<evidence type="ECO:0000256" key="1">
    <source>
        <dbReference type="ARBA" id="ARBA00008013"/>
    </source>
</evidence>
<reference evidence="2" key="1">
    <citation type="journal article" date="2014" name="Nat. Commun.">
        <title>Genome sequence of mungbean and insights into evolution within Vigna species.</title>
        <authorList>
            <person name="Kang Y.J."/>
            <person name="Kim S.K."/>
            <person name="Kim M.Y."/>
            <person name="Lestari P."/>
            <person name="Kim K.H."/>
            <person name="Ha B.K."/>
            <person name="Jun T.H."/>
            <person name="Hwang W.J."/>
            <person name="Lee T."/>
            <person name="Lee J."/>
            <person name="Shim S."/>
            <person name="Yoon M.Y."/>
            <person name="Jang Y.E."/>
            <person name="Han K.S."/>
            <person name="Taeprayoon P."/>
            <person name="Yoon N."/>
            <person name="Somta P."/>
            <person name="Tanya P."/>
            <person name="Kim K.S."/>
            <person name="Gwag J.G."/>
            <person name="Moon J.K."/>
            <person name="Lee Y.H."/>
            <person name="Park B.S."/>
            <person name="Bombarely A."/>
            <person name="Doyle J.J."/>
            <person name="Jackson S.A."/>
            <person name="Schafleitner R."/>
            <person name="Srinives P."/>
            <person name="Varshney R.K."/>
            <person name="Lee S.H."/>
        </authorList>
    </citation>
    <scope>NUCLEOTIDE SEQUENCE [LARGE SCALE GENOMIC DNA]</scope>
    <source>
        <strain evidence="2">cv. VC1973A</strain>
    </source>
</reference>
<dbReference type="Proteomes" id="UP000087766">
    <property type="component" value="Chromosome 6"/>
</dbReference>
<dbReference type="GeneID" id="106764531"/>
<dbReference type="OrthoDB" id="612242at2759"/>
<dbReference type="STRING" id="3916.A0A1S3UE25"/>
<dbReference type="KEGG" id="vra:106764531"/>
<reference evidence="3" key="2">
    <citation type="submission" date="2025-08" db="UniProtKB">
        <authorList>
            <consortium name="RefSeq"/>
        </authorList>
    </citation>
    <scope>IDENTIFICATION</scope>
    <source>
        <tissue evidence="3">Leaf</tissue>
    </source>
</reference>
<comment type="similarity">
    <text evidence="1">Belongs to the FPF1 family.</text>
</comment>
<protein>
    <submittedName>
        <fullName evidence="3">Flowering-promoting factor 1-like protein 2</fullName>
    </submittedName>
</protein>
<dbReference type="InterPro" id="IPR039274">
    <property type="entry name" value="FPF1"/>
</dbReference>
<name>A0A1S3UE25_VIGRR</name>
<dbReference type="RefSeq" id="XP_014504290.1">
    <property type="nucleotide sequence ID" value="XM_014648804.2"/>
</dbReference>
<dbReference type="AlphaFoldDB" id="A0A1S3UE25"/>
<keyword evidence="2" id="KW-1185">Reference proteome</keyword>
<dbReference type="PANTHER" id="PTHR33433">
    <property type="entry name" value="FLOWERING-PROMOTING FACTOR 1-LIKE PROTEIN 1"/>
    <property type="match status" value="1"/>
</dbReference>
<dbReference type="GO" id="GO:0009909">
    <property type="term" value="P:regulation of flower development"/>
    <property type="evidence" value="ECO:0007669"/>
    <property type="project" value="InterPro"/>
</dbReference>
<proteinExistence type="inferred from homology"/>
<gene>
    <name evidence="3" type="primary">LOC106764531</name>
</gene>
<organism evidence="2 3">
    <name type="scientific">Vigna radiata var. radiata</name>
    <name type="common">Mung bean</name>
    <name type="synonym">Phaseolus aureus</name>
    <dbReference type="NCBI Taxonomy" id="3916"/>
    <lineage>
        <taxon>Eukaryota</taxon>
        <taxon>Viridiplantae</taxon>
        <taxon>Streptophyta</taxon>
        <taxon>Embryophyta</taxon>
        <taxon>Tracheophyta</taxon>
        <taxon>Spermatophyta</taxon>
        <taxon>Magnoliopsida</taxon>
        <taxon>eudicotyledons</taxon>
        <taxon>Gunneridae</taxon>
        <taxon>Pentapetalae</taxon>
        <taxon>rosids</taxon>
        <taxon>fabids</taxon>
        <taxon>Fabales</taxon>
        <taxon>Fabaceae</taxon>
        <taxon>Papilionoideae</taxon>
        <taxon>50 kb inversion clade</taxon>
        <taxon>NPAAA clade</taxon>
        <taxon>indigoferoid/millettioid clade</taxon>
        <taxon>Phaseoleae</taxon>
        <taxon>Vigna</taxon>
    </lineage>
</organism>
<evidence type="ECO:0000313" key="2">
    <source>
        <dbReference type="Proteomes" id="UP000087766"/>
    </source>
</evidence>
<sequence length="115" mass="13154">MSGVWMFKNNGVYRLVENPQAEGSDGRQGKGNSSKRKVLVHLPSGEVVSSYAFLEQILTGLGWERYYDGDPDLYQFHKHSSIDLISLPKDFSKFNSINMYDIVIKNPNVFHVRDK</sequence>
<evidence type="ECO:0000313" key="3">
    <source>
        <dbReference type="RefSeq" id="XP_014504290.1"/>
    </source>
</evidence>
<accession>A0A1S3UE25</accession>